<dbReference type="EMBL" id="CP060139">
    <property type="protein sequence ID" value="QNR24959.1"/>
    <property type="molecule type" value="Genomic_DNA"/>
</dbReference>
<dbReference type="Gene3D" id="3.40.50.10790">
    <property type="entry name" value="S-adenosyl-l-methionine hydroxide adenosyltransferase, N-terminal"/>
    <property type="match status" value="1"/>
</dbReference>
<dbReference type="KEGG" id="chyd:H4K34_03705"/>
<comment type="similarity">
    <text evidence="2">Belongs to the SAM hydrolase / SAM-dependent halogenase family.</text>
</comment>
<keyword evidence="1" id="KW-0949">S-adenosyl-L-methionine</keyword>
<name>A0A7H0VGW1_9FLAO</name>
<evidence type="ECO:0000256" key="1">
    <source>
        <dbReference type="ARBA" id="ARBA00022691"/>
    </source>
</evidence>
<dbReference type="Pfam" id="PF01887">
    <property type="entry name" value="SAM_HAT_N"/>
    <property type="match status" value="1"/>
</dbReference>
<gene>
    <name evidence="5" type="ORF">H4K34_03705</name>
</gene>
<dbReference type="InterPro" id="IPR046470">
    <property type="entry name" value="SAM_HAT_C"/>
</dbReference>
<reference evidence="5 6" key="1">
    <citation type="submission" date="2020-08" db="EMBL/GenBank/DDBJ databases">
        <title>Croceimicrobium hydrocarbonivorans gen. nov., sp. nov., a novel marine bacterium isolated from a bacterial consortium that degrades polyethylene terephthalate.</title>
        <authorList>
            <person name="Liu R."/>
        </authorList>
    </citation>
    <scope>NUCLEOTIDE SEQUENCE [LARGE SCALE GENOMIC DNA]</scope>
    <source>
        <strain evidence="5 6">A20-9</strain>
    </source>
</reference>
<dbReference type="InterPro" id="IPR002747">
    <property type="entry name" value="SAM_OH_AdoTrfase"/>
</dbReference>
<protein>
    <submittedName>
        <fullName evidence="5">SAM-dependent chlorinase/fluorinase</fullName>
    </submittedName>
</protein>
<dbReference type="SUPFAM" id="SSF101852">
    <property type="entry name" value="Bacterial fluorinating enzyme, C-terminal domain"/>
    <property type="match status" value="1"/>
</dbReference>
<dbReference type="RefSeq" id="WP_210759486.1">
    <property type="nucleotide sequence ID" value="NZ_CP060139.1"/>
</dbReference>
<organism evidence="5 6">
    <name type="scientific">Croceimicrobium hydrocarbonivorans</name>
    <dbReference type="NCBI Taxonomy" id="2761580"/>
    <lineage>
        <taxon>Bacteria</taxon>
        <taxon>Pseudomonadati</taxon>
        <taxon>Bacteroidota</taxon>
        <taxon>Flavobacteriia</taxon>
        <taxon>Flavobacteriales</taxon>
        <taxon>Owenweeksiaceae</taxon>
        <taxon>Croceimicrobium</taxon>
    </lineage>
</organism>
<dbReference type="PIRSF" id="PIRSF006779">
    <property type="entry name" value="UCP006779"/>
    <property type="match status" value="1"/>
</dbReference>
<feature type="domain" description="S-adenosyl-l-methionine hydroxide adenosyltransferase N-terminal" evidence="3">
    <location>
        <begin position="4"/>
        <end position="143"/>
    </location>
</feature>
<feature type="domain" description="S-adenosyl-l-methionine hydroxide adenosyltransferase C-terminal" evidence="4">
    <location>
        <begin position="169"/>
        <end position="260"/>
    </location>
</feature>
<dbReference type="InterPro" id="IPR023227">
    <property type="entry name" value="SAM_OH_AdoTrfase_C_sf"/>
</dbReference>
<evidence type="ECO:0000256" key="2">
    <source>
        <dbReference type="ARBA" id="ARBA00024035"/>
    </source>
</evidence>
<evidence type="ECO:0000313" key="5">
    <source>
        <dbReference type="EMBL" id="QNR24959.1"/>
    </source>
</evidence>
<evidence type="ECO:0000259" key="3">
    <source>
        <dbReference type="Pfam" id="PF01887"/>
    </source>
</evidence>
<dbReference type="InterPro" id="IPR046469">
    <property type="entry name" value="SAM_HAT_N"/>
</dbReference>
<accession>A0A7H0VGW1</accession>
<dbReference type="InterPro" id="IPR023228">
    <property type="entry name" value="SAM_OH_AdoTrfase_N_sf"/>
</dbReference>
<sequence length="265" mass="28570">MALITLSSDYGFKDPYRAMVHGVLATLAPELKVLDLSHSLGPGNLIEAAFVIGQAYSAFPPATVHLILCGELAGDGRWLAMELDGQYFIAADNGVLSLLQGARRAKAIHRVEIGEQAGTMFPGRDFLSKAAVHLAQGGALSLLGKAVDRIKSLSMPKPNLDGGRRRIQGHVIYVDNYGNLITNLKAQDLSEALHARSLEVHLPRNRSLSRIAWSYQDNPQDGVLALINSLGLLEIAYRDARSQEVNGASSLLGLGIMSEISISYE</sequence>
<dbReference type="Gene3D" id="2.40.30.90">
    <property type="entry name" value="Bacterial fluorinating enzyme like"/>
    <property type="match status" value="1"/>
</dbReference>
<dbReference type="Proteomes" id="UP000516305">
    <property type="component" value="Chromosome"/>
</dbReference>
<evidence type="ECO:0000313" key="6">
    <source>
        <dbReference type="Proteomes" id="UP000516305"/>
    </source>
</evidence>
<evidence type="ECO:0000259" key="4">
    <source>
        <dbReference type="Pfam" id="PF20257"/>
    </source>
</evidence>
<dbReference type="SUPFAM" id="SSF102522">
    <property type="entry name" value="Bacterial fluorinating enzyme, N-terminal domain"/>
    <property type="match status" value="1"/>
</dbReference>
<dbReference type="AlphaFoldDB" id="A0A7H0VGW1"/>
<dbReference type="Pfam" id="PF20257">
    <property type="entry name" value="SAM_HAT_C"/>
    <property type="match status" value="1"/>
</dbReference>
<dbReference type="PANTHER" id="PTHR35092">
    <property type="entry name" value="CHLORINASE MJ1651"/>
    <property type="match status" value="1"/>
</dbReference>
<keyword evidence="6" id="KW-1185">Reference proteome</keyword>
<proteinExistence type="inferred from homology"/>
<dbReference type="PANTHER" id="PTHR35092:SF1">
    <property type="entry name" value="CHLORINASE MJ1651"/>
    <property type="match status" value="1"/>
</dbReference>